<keyword evidence="1" id="KW-0812">Transmembrane</keyword>
<feature type="transmembrane region" description="Helical" evidence="1">
    <location>
        <begin position="53"/>
        <end position="75"/>
    </location>
</feature>
<gene>
    <name evidence="3" type="ORF">FVW20_06445</name>
</gene>
<organism evidence="3 4">
    <name type="scientific">Nitratidesulfovibrio oxamicus</name>
    <dbReference type="NCBI Taxonomy" id="32016"/>
    <lineage>
        <taxon>Bacteria</taxon>
        <taxon>Pseudomonadati</taxon>
        <taxon>Thermodesulfobacteriota</taxon>
        <taxon>Desulfovibrionia</taxon>
        <taxon>Desulfovibrionales</taxon>
        <taxon>Desulfovibrionaceae</taxon>
        <taxon>Nitratidesulfovibrio</taxon>
    </lineage>
</organism>
<dbReference type="Pfam" id="PF16175">
    <property type="entry name" value="DUF4875"/>
    <property type="match status" value="1"/>
</dbReference>
<evidence type="ECO:0000259" key="2">
    <source>
        <dbReference type="Pfam" id="PF16175"/>
    </source>
</evidence>
<keyword evidence="1" id="KW-1133">Transmembrane helix</keyword>
<name>A0ABS0J3Y5_9BACT</name>
<feature type="transmembrane region" description="Helical" evidence="1">
    <location>
        <begin position="87"/>
        <end position="106"/>
    </location>
</feature>
<keyword evidence="1" id="KW-0472">Membrane</keyword>
<dbReference type="Gene3D" id="3.10.310.90">
    <property type="match status" value="1"/>
</dbReference>
<dbReference type="EMBL" id="VRYY01000145">
    <property type="protein sequence ID" value="MBG3876676.1"/>
    <property type="molecule type" value="Genomic_DNA"/>
</dbReference>
<sequence length="317" mass="33597">MSVENGRFSSWVTGIVVATRGRVGGAWAGLPWPLFVVYVLASISNAQRGGAMSAVSAVFTLLAGAAMFAALVGLFKPAWVMRWGKPTRVKAFLMYFVLMAVLSMGMDAPPQPSPIPASSHSVASAPVSSAPGSVVAALPAPVPYMLVSSEDMSGGSRKRWRYRIVPADADQSELSRQNMAATVVAAAKYYTETGGAALVQVILESQADRRPHAATQLATAEYSPDGKGAGNETGKVWRVTAGKRGTTTQEREMASLWGELRGHYQKDGLTDEDALRAAIAKRMEISPGEVKLPRILQEEVPLSPDQLAAVPSTGPAR</sequence>
<evidence type="ECO:0000313" key="4">
    <source>
        <dbReference type="Proteomes" id="UP001194469"/>
    </source>
</evidence>
<evidence type="ECO:0000256" key="1">
    <source>
        <dbReference type="SAM" id="Phobius"/>
    </source>
</evidence>
<dbReference type="Proteomes" id="UP001194469">
    <property type="component" value="Unassembled WGS sequence"/>
</dbReference>
<dbReference type="Gene3D" id="6.10.20.130">
    <property type="match status" value="1"/>
</dbReference>
<reference evidence="3 4" key="1">
    <citation type="submission" date="2019-08" db="EMBL/GenBank/DDBJ databases">
        <authorList>
            <person name="Luo N."/>
        </authorList>
    </citation>
    <scope>NUCLEOTIDE SEQUENCE [LARGE SCALE GENOMIC DNA]</scope>
    <source>
        <strain evidence="3 4">NCIMB 9442</strain>
    </source>
</reference>
<accession>A0ABS0J3Y5</accession>
<evidence type="ECO:0000313" key="3">
    <source>
        <dbReference type="EMBL" id="MBG3876676.1"/>
    </source>
</evidence>
<feature type="domain" description="DUF4875" evidence="2">
    <location>
        <begin position="140"/>
        <end position="294"/>
    </location>
</feature>
<proteinExistence type="predicted"/>
<feature type="transmembrane region" description="Helical" evidence="1">
    <location>
        <begin position="21"/>
        <end position="41"/>
    </location>
</feature>
<protein>
    <submittedName>
        <fullName evidence="3">DUF4875 domain-containing protein</fullName>
    </submittedName>
</protein>
<keyword evidence="4" id="KW-1185">Reference proteome</keyword>
<dbReference type="InterPro" id="IPR032383">
    <property type="entry name" value="DUF4875"/>
</dbReference>
<comment type="caution">
    <text evidence="3">The sequence shown here is derived from an EMBL/GenBank/DDBJ whole genome shotgun (WGS) entry which is preliminary data.</text>
</comment>